<evidence type="ECO:0000256" key="3">
    <source>
        <dbReference type="ARBA" id="ARBA00022448"/>
    </source>
</evidence>
<dbReference type="PANTHER" id="PTHR32261">
    <property type="entry name" value="CALCIUM HOMEOSTASIS MODULATOR PROTEIN"/>
    <property type="match status" value="1"/>
</dbReference>
<comment type="similarity">
    <text evidence="2">Belongs to the CALHM family.</text>
</comment>
<comment type="caution">
    <text evidence="10">The sequence shown here is derived from an EMBL/GenBank/DDBJ whole genome shotgun (WGS) entry which is preliminary data.</text>
</comment>
<sequence length="798" mass="91105">MDRLKVVLQYFQSNSESISNGICAMLAMISVKLYTSFDFNCPCLPQYNKLYALGVMFVPPIILFFLGILVNRHTGVMMEEWARPSGRRAKNPAVMKYLFSAMMQRAMLAPMVWILVSLLDGKCFVCAFSMSVDPKHFSGFPNNTGLDQIRIMAKVPCKEDSIFKDSTFRKAVSRYVRCYSQAIGWSILLCLIFLGAVARVMKPCFNHAVFLQTRYWSNYMDVEAKLFDETCVHHAREFARKCVVHFFESIEDDELLRVPLSPNFRFKKGDDSIEEDEHLHGVTRKDQCLQANQESFMNGICGIMALASAQLYSTFEYTCPCMPEYNYAYAVGIMVVPPFWFFMLGYVLNNNISVLTEEWKRPVGQRQKEPAVLRYMLCSMTQRALIAPVVWIAVTLMDGKGFLCAYSAKIDLSYFLNSSSITMSEKELEKILATMPCKNIFNANHVINREAATRYIRVISQAGGWAFLMITTFVAFLIRAIRPCFTHAAFLKTKYWSHYIDTERRLFDETCKAHAKSFAKACIQQYFENVSGEMILHKLQEKEKGEKGKGNEEEKPMSEEEKLLECRIRKCRKLSGAAAFALLGSIVGRAAVAPVTWSVISLLRGEAYVCALSEFVDPESLENFPLTSQSQTIMAQFPCKDVPAELLHFWKTIERRLKYESQLLGWIMVAVVSLSVFLVMCGKRCCSPLGYQQESYWSTYRASERTLFQRTAEAHAKLRATESIRTFFGFVALEEEDKGLLKSCQGARETISNLEWNQITGVYLYRENEGTPLYSRLNKWANCTLSSNTDAVEMDMIA</sequence>
<feature type="transmembrane region" description="Helical" evidence="9">
    <location>
        <begin position="462"/>
        <end position="481"/>
    </location>
</feature>
<dbReference type="PANTHER" id="PTHR32261:SF7">
    <property type="entry name" value="CALCIUM HOMEOSTASIS MODULATOR PROTEIN 3"/>
    <property type="match status" value="1"/>
</dbReference>
<feature type="transmembrane region" description="Helical" evidence="9">
    <location>
        <begin position="49"/>
        <end position="70"/>
    </location>
</feature>
<keyword evidence="3" id="KW-0813">Transport</keyword>
<evidence type="ECO:0000313" key="11">
    <source>
        <dbReference type="Proteomes" id="UP000319801"/>
    </source>
</evidence>
<reference evidence="10 11" key="1">
    <citation type="journal article" date="2019" name="Genome Biol. Evol.">
        <title>Whole-Genome Sequencing of the Giant Devil Catfish, Bagarius yarrelli.</title>
        <authorList>
            <person name="Jiang W."/>
            <person name="Lv Y."/>
            <person name="Cheng L."/>
            <person name="Yang K."/>
            <person name="Chao B."/>
            <person name="Wang X."/>
            <person name="Li Y."/>
            <person name="Pan X."/>
            <person name="You X."/>
            <person name="Zhang Y."/>
            <person name="Yang J."/>
            <person name="Li J."/>
            <person name="Zhang X."/>
            <person name="Liu S."/>
            <person name="Sun C."/>
            <person name="Yang J."/>
            <person name="Shi Q."/>
        </authorList>
    </citation>
    <scope>NUCLEOTIDE SEQUENCE [LARGE SCALE GENOMIC DNA]</scope>
    <source>
        <strain evidence="10">JWS20170419001</strain>
        <tissue evidence="10">Muscle</tissue>
    </source>
</reference>
<keyword evidence="11" id="KW-1185">Reference proteome</keyword>
<dbReference type="InterPro" id="IPR029569">
    <property type="entry name" value="CALHM"/>
</dbReference>
<dbReference type="Proteomes" id="UP000319801">
    <property type="component" value="Unassembled WGS sequence"/>
</dbReference>
<evidence type="ECO:0000256" key="8">
    <source>
        <dbReference type="ARBA" id="ARBA00023303"/>
    </source>
</evidence>
<dbReference type="OrthoDB" id="5978124at2759"/>
<evidence type="ECO:0000256" key="6">
    <source>
        <dbReference type="ARBA" id="ARBA00023065"/>
    </source>
</evidence>
<evidence type="ECO:0000256" key="5">
    <source>
        <dbReference type="ARBA" id="ARBA00022989"/>
    </source>
</evidence>
<dbReference type="GO" id="GO:1904669">
    <property type="term" value="P:ATP export"/>
    <property type="evidence" value="ECO:0007669"/>
    <property type="project" value="UniProtKB-ARBA"/>
</dbReference>
<accession>A0A556TMU2</accession>
<dbReference type="GO" id="GO:0005261">
    <property type="term" value="F:monoatomic cation channel activity"/>
    <property type="evidence" value="ECO:0007669"/>
    <property type="project" value="TreeGrafter"/>
</dbReference>
<keyword evidence="5 9" id="KW-1133">Transmembrane helix</keyword>
<comment type="subcellular location">
    <subcellularLocation>
        <location evidence="1">Membrane</location>
        <topology evidence="1">Multi-pass membrane protein</topology>
    </subcellularLocation>
</comment>
<evidence type="ECO:0000256" key="1">
    <source>
        <dbReference type="ARBA" id="ARBA00004141"/>
    </source>
</evidence>
<evidence type="ECO:0000256" key="4">
    <source>
        <dbReference type="ARBA" id="ARBA00022692"/>
    </source>
</evidence>
<feature type="transmembrane region" description="Helical" evidence="9">
    <location>
        <begin position="327"/>
        <end position="348"/>
    </location>
</feature>
<feature type="transmembrane region" description="Helical" evidence="9">
    <location>
        <begin position="21"/>
        <end position="37"/>
    </location>
</feature>
<feature type="transmembrane region" description="Helical" evidence="9">
    <location>
        <begin position="182"/>
        <end position="201"/>
    </location>
</feature>
<evidence type="ECO:0000256" key="2">
    <source>
        <dbReference type="ARBA" id="ARBA00008497"/>
    </source>
</evidence>
<feature type="transmembrane region" description="Helical" evidence="9">
    <location>
        <begin position="106"/>
        <end position="130"/>
    </location>
</feature>
<protein>
    <submittedName>
        <fullName evidence="10">Calcium homeostasis modulator protein 1</fullName>
    </submittedName>
</protein>
<dbReference type="GO" id="GO:0005886">
    <property type="term" value="C:plasma membrane"/>
    <property type="evidence" value="ECO:0007669"/>
    <property type="project" value="TreeGrafter"/>
</dbReference>
<feature type="transmembrane region" description="Helical" evidence="9">
    <location>
        <begin position="295"/>
        <end position="315"/>
    </location>
</feature>
<dbReference type="Pfam" id="PF14798">
    <property type="entry name" value="Ca_hom_mod"/>
    <property type="match status" value="3"/>
</dbReference>
<keyword evidence="7 9" id="KW-0472">Membrane</keyword>
<name>A0A556TMU2_BAGYA</name>
<feature type="transmembrane region" description="Helical" evidence="9">
    <location>
        <begin position="384"/>
        <end position="408"/>
    </location>
</feature>
<keyword evidence="6" id="KW-0406">Ion transport</keyword>
<dbReference type="AlphaFoldDB" id="A0A556TMU2"/>
<dbReference type="EMBL" id="VCAZ01000006">
    <property type="protein sequence ID" value="TSK22686.1"/>
    <property type="molecule type" value="Genomic_DNA"/>
</dbReference>
<feature type="transmembrane region" description="Helical" evidence="9">
    <location>
        <begin position="663"/>
        <end position="680"/>
    </location>
</feature>
<keyword evidence="4 9" id="KW-0812">Transmembrane</keyword>
<organism evidence="10 11">
    <name type="scientific">Bagarius yarrelli</name>
    <name type="common">Goonch</name>
    <name type="synonym">Bagrus yarrelli</name>
    <dbReference type="NCBI Taxonomy" id="175774"/>
    <lineage>
        <taxon>Eukaryota</taxon>
        <taxon>Metazoa</taxon>
        <taxon>Chordata</taxon>
        <taxon>Craniata</taxon>
        <taxon>Vertebrata</taxon>
        <taxon>Euteleostomi</taxon>
        <taxon>Actinopterygii</taxon>
        <taxon>Neopterygii</taxon>
        <taxon>Teleostei</taxon>
        <taxon>Ostariophysi</taxon>
        <taxon>Siluriformes</taxon>
        <taxon>Sisoridae</taxon>
        <taxon>Sisorinae</taxon>
        <taxon>Bagarius</taxon>
    </lineage>
</organism>
<evidence type="ECO:0000256" key="7">
    <source>
        <dbReference type="ARBA" id="ARBA00023136"/>
    </source>
</evidence>
<evidence type="ECO:0000313" key="10">
    <source>
        <dbReference type="EMBL" id="TSK22686.1"/>
    </source>
</evidence>
<proteinExistence type="inferred from homology"/>
<gene>
    <name evidence="10" type="ORF">Baya_2044</name>
</gene>
<keyword evidence="8" id="KW-0407">Ion channel</keyword>
<evidence type="ECO:0000256" key="9">
    <source>
        <dbReference type="SAM" id="Phobius"/>
    </source>
</evidence>